<keyword evidence="5" id="KW-0819">tRNA processing</keyword>
<dbReference type="Gene3D" id="3.40.50.300">
    <property type="entry name" value="P-loop containing nucleotide triphosphate hydrolases"/>
    <property type="match status" value="1"/>
</dbReference>
<keyword evidence="8" id="KW-0067">ATP-binding</keyword>
<evidence type="ECO:0000256" key="5">
    <source>
        <dbReference type="ARBA" id="ARBA00022694"/>
    </source>
</evidence>
<evidence type="ECO:0000256" key="2">
    <source>
        <dbReference type="ARBA" id="ARBA00007599"/>
    </source>
</evidence>
<reference evidence="11 12" key="1">
    <citation type="submission" date="2022-05" db="EMBL/GenBank/DDBJ databases">
        <title>S8-45 Sphingomonas ultraviolaceadurans.</title>
        <authorList>
            <person name="Liu Y."/>
        </authorList>
    </citation>
    <scope>NUCLEOTIDE SEQUENCE [LARGE SCALE GENOMIC DNA]</scope>
    <source>
        <strain evidence="11 12">S8-45</strain>
    </source>
</reference>
<evidence type="ECO:0000256" key="4">
    <source>
        <dbReference type="ARBA" id="ARBA00022490"/>
    </source>
</evidence>
<gene>
    <name evidence="11" type="primary">tsaE</name>
    <name evidence="11" type="ORF">M1K48_02350</name>
</gene>
<name>A0ABY5MZM6_9SPHN</name>
<dbReference type="Pfam" id="PF02367">
    <property type="entry name" value="TsaE"/>
    <property type="match status" value="1"/>
</dbReference>
<evidence type="ECO:0000256" key="6">
    <source>
        <dbReference type="ARBA" id="ARBA00022723"/>
    </source>
</evidence>
<evidence type="ECO:0000313" key="12">
    <source>
        <dbReference type="Proteomes" id="UP000831921"/>
    </source>
</evidence>
<dbReference type="PANTHER" id="PTHR33540:SF2">
    <property type="entry name" value="TRNA THREONYLCARBAMOYLADENOSINE BIOSYNTHESIS PROTEIN TSAE"/>
    <property type="match status" value="1"/>
</dbReference>
<comment type="similarity">
    <text evidence="2">Belongs to the TsaE family.</text>
</comment>
<evidence type="ECO:0000256" key="8">
    <source>
        <dbReference type="ARBA" id="ARBA00022840"/>
    </source>
</evidence>
<dbReference type="PANTHER" id="PTHR33540">
    <property type="entry name" value="TRNA THREONYLCARBAMOYLADENOSINE BIOSYNTHESIS PROTEIN TSAE"/>
    <property type="match status" value="1"/>
</dbReference>
<accession>A0ABY5MZM6</accession>
<evidence type="ECO:0000256" key="9">
    <source>
        <dbReference type="ARBA" id="ARBA00022842"/>
    </source>
</evidence>
<evidence type="ECO:0000313" key="11">
    <source>
        <dbReference type="EMBL" id="UUR08508.1"/>
    </source>
</evidence>
<keyword evidence="6" id="KW-0479">Metal-binding</keyword>
<organism evidence="11 12">
    <name type="scientific">Sphingomonas glaciei</name>
    <dbReference type="NCBI Taxonomy" id="2938948"/>
    <lineage>
        <taxon>Bacteria</taxon>
        <taxon>Pseudomonadati</taxon>
        <taxon>Pseudomonadota</taxon>
        <taxon>Alphaproteobacteria</taxon>
        <taxon>Sphingomonadales</taxon>
        <taxon>Sphingomonadaceae</taxon>
        <taxon>Sphingomonas</taxon>
    </lineage>
</organism>
<protein>
    <recommendedName>
        <fullName evidence="3">tRNA threonylcarbamoyladenosine biosynthesis protein TsaE</fullName>
    </recommendedName>
    <alternativeName>
        <fullName evidence="10">t(6)A37 threonylcarbamoyladenosine biosynthesis protein TsaE</fullName>
    </alternativeName>
</protein>
<dbReference type="EMBL" id="CP097253">
    <property type="protein sequence ID" value="UUR08508.1"/>
    <property type="molecule type" value="Genomic_DNA"/>
</dbReference>
<dbReference type="NCBIfam" id="TIGR00150">
    <property type="entry name" value="T6A_YjeE"/>
    <property type="match status" value="1"/>
</dbReference>
<keyword evidence="9" id="KW-0460">Magnesium</keyword>
<evidence type="ECO:0000256" key="7">
    <source>
        <dbReference type="ARBA" id="ARBA00022741"/>
    </source>
</evidence>
<dbReference type="InterPro" id="IPR027417">
    <property type="entry name" value="P-loop_NTPase"/>
</dbReference>
<dbReference type="SUPFAM" id="SSF52540">
    <property type="entry name" value="P-loop containing nucleoside triphosphate hydrolases"/>
    <property type="match status" value="1"/>
</dbReference>
<keyword evidence="4" id="KW-0963">Cytoplasm</keyword>
<dbReference type="RefSeq" id="WP_249504284.1">
    <property type="nucleotide sequence ID" value="NZ_CP097253.1"/>
</dbReference>
<dbReference type="Proteomes" id="UP000831921">
    <property type="component" value="Chromosome"/>
</dbReference>
<proteinExistence type="inferred from homology"/>
<keyword evidence="12" id="KW-1185">Reference proteome</keyword>
<keyword evidence="7" id="KW-0547">Nucleotide-binding</keyword>
<evidence type="ECO:0000256" key="1">
    <source>
        <dbReference type="ARBA" id="ARBA00004496"/>
    </source>
</evidence>
<evidence type="ECO:0000256" key="10">
    <source>
        <dbReference type="ARBA" id="ARBA00032441"/>
    </source>
</evidence>
<dbReference type="InterPro" id="IPR003442">
    <property type="entry name" value="T6A_TsaE"/>
</dbReference>
<sequence>MWQLDEPAMAQAGAALAGVLQAGDVVMLSGPLGAGKTTLVRGVLAALGHEGEVPSPTFAIVQPYDAIRLPIAHADLYRIEDPAELEELGLDDQLLDGALLVEWPERAGEAAWPHALRLSLQPLPDGRRALTWDVPKSWEGRWPPPQNPT</sequence>
<comment type="subcellular location">
    <subcellularLocation>
        <location evidence="1">Cytoplasm</location>
    </subcellularLocation>
</comment>
<evidence type="ECO:0000256" key="3">
    <source>
        <dbReference type="ARBA" id="ARBA00019010"/>
    </source>
</evidence>